<dbReference type="EMBL" id="WTXG01000033">
    <property type="protein sequence ID" value="KAI0297829.1"/>
    <property type="molecule type" value="Genomic_DNA"/>
</dbReference>
<accession>A0AAD4M1D6</accession>
<dbReference type="PANTHER" id="PTHR13847">
    <property type="entry name" value="SARCOSINE DEHYDROGENASE-RELATED"/>
    <property type="match status" value="1"/>
</dbReference>
<keyword evidence="4" id="KW-1185">Reference proteome</keyword>
<reference evidence="3" key="1">
    <citation type="journal article" date="2022" name="New Phytol.">
        <title>Evolutionary transition to the ectomycorrhizal habit in the genomes of a hyperdiverse lineage of mushroom-forming fungi.</title>
        <authorList>
            <person name="Looney B."/>
            <person name="Miyauchi S."/>
            <person name="Morin E."/>
            <person name="Drula E."/>
            <person name="Courty P.E."/>
            <person name="Kohler A."/>
            <person name="Kuo A."/>
            <person name="LaButti K."/>
            <person name="Pangilinan J."/>
            <person name="Lipzen A."/>
            <person name="Riley R."/>
            <person name="Andreopoulos W."/>
            <person name="He G."/>
            <person name="Johnson J."/>
            <person name="Nolan M."/>
            <person name="Tritt A."/>
            <person name="Barry K.W."/>
            <person name="Grigoriev I.V."/>
            <person name="Nagy L.G."/>
            <person name="Hibbett D."/>
            <person name="Henrissat B."/>
            <person name="Matheny P.B."/>
            <person name="Labbe J."/>
            <person name="Martin F.M."/>
        </authorList>
    </citation>
    <scope>NUCLEOTIDE SEQUENCE</scope>
    <source>
        <strain evidence="3">BPL690</strain>
    </source>
</reference>
<dbReference type="SUPFAM" id="SSF51971">
    <property type="entry name" value="Nucleotide-binding domain"/>
    <property type="match status" value="1"/>
</dbReference>
<gene>
    <name evidence="3" type="ORF">B0F90DRAFT_1633699</name>
</gene>
<dbReference type="Proteomes" id="UP001203297">
    <property type="component" value="Unassembled WGS sequence"/>
</dbReference>
<feature type="region of interest" description="Disordered" evidence="1">
    <location>
        <begin position="249"/>
        <end position="278"/>
    </location>
</feature>
<dbReference type="GO" id="GO:0005737">
    <property type="term" value="C:cytoplasm"/>
    <property type="evidence" value="ECO:0007669"/>
    <property type="project" value="TreeGrafter"/>
</dbReference>
<name>A0AAD4M1D6_9AGAM</name>
<protein>
    <submittedName>
        <fullName evidence="3">FAD dependent oxidoreductase</fullName>
    </submittedName>
</protein>
<evidence type="ECO:0000256" key="1">
    <source>
        <dbReference type="SAM" id="MobiDB-lite"/>
    </source>
</evidence>
<proteinExistence type="predicted"/>
<feature type="compositionally biased region" description="Polar residues" evidence="1">
    <location>
        <begin position="249"/>
        <end position="258"/>
    </location>
</feature>
<evidence type="ECO:0000313" key="4">
    <source>
        <dbReference type="Proteomes" id="UP001203297"/>
    </source>
</evidence>
<dbReference type="Pfam" id="PF01266">
    <property type="entry name" value="DAO"/>
    <property type="match status" value="1"/>
</dbReference>
<evidence type="ECO:0000313" key="3">
    <source>
        <dbReference type="EMBL" id="KAI0297829.1"/>
    </source>
</evidence>
<dbReference type="AlphaFoldDB" id="A0AAD4M1D6"/>
<dbReference type="PANTHER" id="PTHR13847:SF260">
    <property type="entry name" value="FAD DEPENDENT OXIDOREDUCTASE DOMAIN-CONTAINING PROTEIN"/>
    <property type="match status" value="1"/>
</dbReference>
<sequence length="546" mass="59415">MVSPPSSPQEFESGSGWSFPVSNATSSFWTASAPDVNPLARAGSIGPLTVDADVCIVGSGITGVSVAYHLSKLFARDDGAHVRPSQPLSVVIFEARDFCSGATGRNGGHLSAHNFQGFQRNTAAWGIIDAIRAVHIEEHVVEAIASLLQDSGLENEVDLVEGVRTNLYFTKEEEEKARDEFEAAKAAGIDVSAIEWLPRSEVEKTYGASYPAVRLPGRTIWPLKLVTHLFKLAQNASSAVSVKLHTHTPVTALNPSSDPETEDPHSSPRPRRWKLETPRGSVRCTHVVHATNAYASALLPQLSVGRTGIVPTRGQVIAIRAAVPARELTLSGFTADHGMDYWFVRPGSAPDERPLVILGGERLVEGSARGATTDDSVLDTVVGRRLRAFLPGVFPGKFENGSEPEMEWTGIMGFTELGDPFVGPVLDKFEFGGVPYEGQYIAAGFSGHGMPRAFGCADIVARMIASKITNQEWEFPAWLPLHYLTSLDDYQSAFLLKTENCLTELAVKRRTDDEPHIVILSSFTVNFLESQTLQCFIFWVCTSQHN</sequence>
<organism evidence="3 4">
    <name type="scientific">Multifurca ochricompacta</name>
    <dbReference type="NCBI Taxonomy" id="376703"/>
    <lineage>
        <taxon>Eukaryota</taxon>
        <taxon>Fungi</taxon>
        <taxon>Dikarya</taxon>
        <taxon>Basidiomycota</taxon>
        <taxon>Agaricomycotina</taxon>
        <taxon>Agaricomycetes</taxon>
        <taxon>Russulales</taxon>
        <taxon>Russulaceae</taxon>
        <taxon>Multifurca</taxon>
    </lineage>
</organism>
<dbReference type="InterPro" id="IPR006076">
    <property type="entry name" value="FAD-dep_OxRdtase"/>
</dbReference>
<evidence type="ECO:0000259" key="2">
    <source>
        <dbReference type="Pfam" id="PF01266"/>
    </source>
</evidence>
<dbReference type="Gene3D" id="3.30.9.10">
    <property type="entry name" value="D-Amino Acid Oxidase, subunit A, domain 2"/>
    <property type="match status" value="1"/>
</dbReference>
<dbReference type="Gene3D" id="3.50.50.60">
    <property type="entry name" value="FAD/NAD(P)-binding domain"/>
    <property type="match status" value="1"/>
</dbReference>
<feature type="domain" description="FAD dependent oxidoreductase" evidence="2">
    <location>
        <begin position="53"/>
        <end position="463"/>
    </location>
</feature>
<dbReference type="InterPro" id="IPR036188">
    <property type="entry name" value="FAD/NAD-bd_sf"/>
</dbReference>
<comment type="caution">
    <text evidence="3">The sequence shown here is derived from an EMBL/GenBank/DDBJ whole genome shotgun (WGS) entry which is preliminary data.</text>
</comment>